<reference evidence="2 4" key="2">
    <citation type="submission" date="2020-04" db="EMBL/GenBank/DDBJ databases">
        <title>Genome analysis and antimicrobial resistance characteristics of Chryseobacterium aquaticum isolated from farmed salmonids.</title>
        <authorList>
            <person name="Saticioglu I.B."/>
            <person name="Duman M."/>
            <person name="Altun S."/>
        </authorList>
    </citation>
    <scope>NUCLEOTIDE SEQUENCE [LARGE SCALE GENOMIC DNA]</scope>
    <source>
        <strain evidence="2 4">C-174</strain>
    </source>
</reference>
<dbReference type="PROSITE" id="PS51257">
    <property type="entry name" value="PROKAR_LIPOPROTEIN"/>
    <property type="match status" value="1"/>
</dbReference>
<dbReference type="RefSeq" id="WP_050380058.1">
    <property type="nucleotide sequence ID" value="NZ_JABCJF010000001.1"/>
</dbReference>
<protein>
    <recommendedName>
        <fullName evidence="5">Quinol oxidase subunit 4</fullName>
    </recommendedName>
</protein>
<evidence type="ECO:0008006" key="5">
    <source>
        <dbReference type="Google" id="ProtNLM"/>
    </source>
</evidence>
<evidence type="ECO:0000313" key="1">
    <source>
        <dbReference type="EMBL" id="KQK25786.1"/>
    </source>
</evidence>
<reference evidence="1 3" key="1">
    <citation type="submission" date="2015-10" db="EMBL/GenBank/DDBJ databases">
        <title>Chryseobacterium aquaticum genome.</title>
        <authorList>
            <person name="Newman J.D."/>
            <person name="Ferguson M.B."/>
            <person name="Miller J.R."/>
        </authorList>
    </citation>
    <scope>NUCLEOTIDE SEQUENCE [LARGE SCALE GENOMIC DNA]</scope>
    <source>
        <strain evidence="1 3">KCTC 12483</strain>
    </source>
</reference>
<dbReference type="Proteomes" id="UP000548067">
    <property type="component" value="Unassembled WGS sequence"/>
</dbReference>
<name>A0A0Q3SKP0_9FLAO</name>
<dbReference type="STRING" id="452084.AR438_09330"/>
<organism evidence="1 3">
    <name type="scientific">Chryseobacterium aquaticum</name>
    <dbReference type="NCBI Taxonomy" id="452084"/>
    <lineage>
        <taxon>Bacteria</taxon>
        <taxon>Pseudomonadati</taxon>
        <taxon>Bacteroidota</taxon>
        <taxon>Flavobacteriia</taxon>
        <taxon>Flavobacteriales</taxon>
        <taxon>Weeksellaceae</taxon>
        <taxon>Chryseobacterium group</taxon>
        <taxon>Chryseobacterium</taxon>
    </lineage>
</organism>
<dbReference type="AlphaFoldDB" id="A0A0Q3SKP0"/>
<evidence type="ECO:0000313" key="4">
    <source>
        <dbReference type="Proteomes" id="UP000548067"/>
    </source>
</evidence>
<dbReference type="Proteomes" id="UP000051682">
    <property type="component" value="Unassembled WGS sequence"/>
</dbReference>
<keyword evidence="3" id="KW-1185">Reference proteome</keyword>
<evidence type="ECO:0000313" key="3">
    <source>
        <dbReference type="Proteomes" id="UP000051682"/>
    </source>
</evidence>
<dbReference type="EMBL" id="LLYZ01000005">
    <property type="protein sequence ID" value="KQK25786.1"/>
    <property type="molecule type" value="Genomic_DNA"/>
</dbReference>
<dbReference type="OrthoDB" id="680152at2"/>
<sequence length="61" mass="6904">MKGLMKIAGVITTALMLTSCIVHDHPGRRGRPPGHTKKVYIYEKRGHGHGHHKHRGHRGRH</sequence>
<accession>A0A0Q3SKP0</accession>
<proteinExistence type="predicted"/>
<gene>
    <name evidence="1" type="ORF">AR438_09330</name>
    <name evidence="2" type="ORF">HIO71_01485</name>
</gene>
<evidence type="ECO:0000313" key="2">
    <source>
        <dbReference type="EMBL" id="NMR32871.1"/>
    </source>
</evidence>
<dbReference type="EMBL" id="JABCJF010000001">
    <property type="protein sequence ID" value="NMR32871.1"/>
    <property type="molecule type" value="Genomic_DNA"/>
</dbReference>
<comment type="caution">
    <text evidence="1">The sequence shown here is derived from an EMBL/GenBank/DDBJ whole genome shotgun (WGS) entry which is preliminary data.</text>
</comment>